<reference evidence="1 2" key="1">
    <citation type="submission" date="2020-08" db="EMBL/GenBank/DDBJ databases">
        <title>Novel species isolated from subtropical streams in China.</title>
        <authorList>
            <person name="Lu H."/>
        </authorList>
    </citation>
    <scope>NUCLEOTIDE SEQUENCE [LARGE SCALE GENOMIC DNA]</scope>
    <source>
        <strain evidence="1 2">KACC 16656</strain>
    </source>
</reference>
<evidence type="ECO:0008006" key="3">
    <source>
        <dbReference type="Google" id="ProtNLM"/>
    </source>
</evidence>
<keyword evidence="2" id="KW-1185">Reference proteome</keyword>
<evidence type="ECO:0000313" key="1">
    <source>
        <dbReference type="EMBL" id="MBC3808372.1"/>
    </source>
</evidence>
<dbReference type="Gene3D" id="3.10.180.10">
    <property type="entry name" value="2,3-Dihydroxybiphenyl 1,2-Dioxygenase, domain 1"/>
    <property type="match status" value="1"/>
</dbReference>
<organism evidence="1 2">
    <name type="scientific">Undibacterium seohonense</name>
    <dbReference type="NCBI Taxonomy" id="1344950"/>
    <lineage>
        <taxon>Bacteria</taxon>
        <taxon>Pseudomonadati</taxon>
        <taxon>Pseudomonadota</taxon>
        <taxon>Betaproteobacteria</taxon>
        <taxon>Burkholderiales</taxon>
        <taxon>Oxalobacteraceae</taxon>
        <taxon>Undibacterium</taxon>
    </lineage>
</organism>
<dbReference type="Proteomes" id="UP000648257">
    <property type="component" value="Unassembled WGS sequence"/>
</dbReference>
<evidence type="ECO:0000313" key="2">
    <source>
        <dbReference type="Proteomes" id="UP000648257"/>
    </source>
</evidence>
<protein>
    <recommendedName>
        <fullName evidence="3">Bleomycin resistance protein</fullName>
    </recommendedName>
</protein>
<accession>A0ABR6X641</accession>
<dbReference type="RefSeq" id="WP_186923445.1">
    <property type="nucleotide sequence ID" value="NZ_JACOFW010000015.1"/>
</dbReference>
<name>A0ABR6X641_9BURK</name>
<comment type="caution">
    <text evidence="1">The sequence shown here is derived from an EMBL/GenBank/DDBJ whole genome shotgun (WGS) entry which is preliminary data.</text>
</comment>
<sequence>MLLSLIPKVFYADIQVGLDLFTRGLGFELLHQDSSISVLGRDQVKVYLMENAELAVLDRPELAIEIDNIDEIYAEIAARAPDLLHPNLSSVQDRPWGAKEFALLDASQVCIVFRQW</sequence>
<dbReference type="InterPro" id="IPR029068">
    <property type="entry name" value="Glyas_Bleomycin-R_OHBP_Dase"/>
</dbReference>
<dbReference type="SUPFAM" id="SSF54593">
    <property type="entry name" value="Glyoxalase/Bleomycin resistance protein/Dihydroxybiphenyl dioxygenase"/>
    <property type="match status" value="1"/>
</dbReference>
<proteinExistence type="predicted"/>
<gene>
    <name evidence="1" type="ORF">H8K52_13545</name>
</gene>
<dbReference type="EMBL" id="JACOFW010000015">
    <property type="protein sequence ID" value="MBC3808372.1"/>
    <property type="molecule type" value="Genomic_DNA"/>
</dbReference>